<organism evidence="2 3">
    <name type="scientific">Abyssalbus ytuae</name>
    <dbReference type="NCBI Taxonomy" id="2926907"/>
    <lineage>
        <taxon>Bacteria</taxon>
        <taxon>Pseudomonadati</taxon>
        <taxon>Bacteroidota</taxon>
        <taxon>Flavobacteriia</taxon>
        <taxon>Flavobacteriales</taxon>
        <taxon>Flavobacteriaceae</taxon>
        <taxon>Abyssalbus</taxon>
    </lineage>
</organism>
<feature type="transmembrane region" description="Helical" evidence="1">
    <location>
        <begin position="41"/>
        <end position="63"/>
    </location>
</feature>
<dbReference type="EMBL" id="CP094358">
    <property type="protein sequence ID" value="UOB19262.1"/>
    <property type="molecule type" value="Genomic_DNA"/>
</dbReference>
<dbReference type="RefSeq" id="WP_255845878.1">
    <property type="nucleotide sequence ID" value="NZ_CP094358.1"/>
</dbReference>
<dbReference type="Proteomes" id="UP000831290">
    <property type="component" value="Chromosome"/>
</dbReference>
<gene>
    <name evidence="2" type="ORF">MQE35_08165</name>
</gene>
<feature type="transmembrane region" description="Helical" evidence="1">
    <location>
        <begin position="70"/>
        <end position="90"/>
    </location>
</feature>
<reference evidence="2" key="1">
    <citation type="submission" date="2022-03" db="EMBL/GenBank/DDBJ databases">
        <title>Description of Abyssus ytuae gen. nov., sp. nov., a novel member of the family Flavobacteriaceae isolated from the sediment of Mariana Trench.</title>
        <authorList>
            <person name="Zhang J."/>
            <person name="Xu X."/>
        </authorList>
    </citation>
    <scope>NUCLEOTIDE SEQUENCE</scope>
    <source>
        <strain evidence="2">MT3330</strain>
    </source>
</reference>
<keyword evidence="1" id="KW-0812">Transmembrane</keyword>
<accession>A0A9E6ZNQ7</accession>
<dbReference type="KEGG" id="fbm:MQE35_08165"/>
<protein>
    <submittedName>
        <fullName evidence="2">Uncharacterized protein</fullName>
    </submittedName>
</protein>
<evidence type="ECO:0000256" key="1">
    <source>
        <dbReference type="SAM" id="Phobius"/>
    </source>
</evidence>
<feature type="transmembrane region" description="Helical" evidence="1">
    <location>
        <begin position="102"/>
        <end position="118"/>
    </location>
</feature>
<name>A0A9E6ZNQ7_9FLAO</name>
<keyword evidence="1" id="KW-0472">Membrane</keyword>
<sequence length="126" mass="14509">MFKDKNLWVALTVIVVSMLPFIHDMIQLGPGEFLGFSSRRVFLYMVAINVFSHIGWILAFFLAKDKPYRFSLLVPVSLSLYNIIILVTGLKDTGLNEATTKFFIVMILSTLLIIKYFRNKNNERSN</sequence>
<dbReference type="AlphaFoldDB" id="A0A9E6ZNQ7"/>
<feature type="transmembrane region" description="Helical" evidence="1">
    <location>
        <begin position="7"/>
        <end position="29"/>
    </location>
</feature>
<keyword evidence="3" id="KW-1185">Reference proteome</keyword>
<evidence type="ECO:0000313" key="2">
    <source>
        <dbReference type="EMBL" id="UOB19262.1"/>
    </source>
</evidence>
<keyword evidence="1" id="KW-1133">Transmembrane helix</keyword>
<proteinExistence type="predicted"/>
<evidence type="ECO:0000313" key="3">
    <source>
        <dbReference type="Proteomes" id="UP000831290"/>
    </source>
</evidence>